<dbReference type="SUPFAM" id="SSF54001">
    <property type="entry name" value="Cysteine proteinases"/>
    <property type="match status" value="1"/>
</dbReference>
<dbReference type="PANTHER" id="PTHR24006">
    <property type="entry name" value="UBIQUITIN CARBOXYL-TERMINAL HYDROLASE"/>
    <property type="match status" value="1"/>
</dbReference>
<feature type="compositionally biased region" description="Basic and acidic residues" evidence="2">
    <location>
        <begin position="228"/>
        <end position="252"/>
    </location>
</feature>
<dbReference type="Pfam" id="PF00443">
    <property type="entry name" value="UCH"/>
    <property type="match status" value="1"/>
</dbReference>
<evidence type="ECO:0000256" key="2">
    <source>
        <dbReference type="SAM" id="MobiDB-lite"/>
    </source>
</evidence>
<dbReference type="GO" id="GO:0005829">
    <property type="term" value="C:cytosol"/>
    <property type="evidence" value="ECO:0000318"/>
    <property type="project" value="GO_Central"/>
</dbReference>
<dbReference type="Proteomes" id="UP000004994">
    <property type="component" value="Chromosome 8"/>
</dbReference>
<dbReference type="GO" id="GO:0005634">
    <property type="term" value="C:nucleus"/>
    <property type="evidence" value="ECO:0000318"/>
    <property type="project" value="GO_Central"/>
</dbReference>
<comment type="similarity">
    <text evidence="1">Belongs to the peptidase C19 family.</text>
</comment>
<dbReference type="GO" id="GO:0031647">
    <property type="term" value="P:regulation of protein stability"/>
    <property type="evidence" value="ECO:0000318"/>
    <property type="project" value="GO_Central"/>
</dbReference>
<name>A0A3Q7HMP4_SOLLC</name>
<dbReference type="PROSITE" id="PS00972">
    <property type="entry name" value="USP_1"/>
    <property type="match status" value="1"/>
</dbReference>
<evidence type="ECO:0000313" key="5">
    <source>
        <dbReference type="Proteomes" id="UP000004994"/>
    </source>
</evidence>
<dbReference type="PANTHER" id="PTHR24006:SF747">
    <property type="entry name" value="UBIQUITIN CARBOXYL-TERMINAL HYDROLASE 20"/>
    <property type="match status" value="1"/>
</dbReference>
<protein>
    <recommendedName>
        <fullName evidence="3">USP domain-containing protein</fullName>
    </recommendedName>
</protein>
<dbReference type="InterPro" id="IPR018200">
    <property type="entry name" value="USP_CS"/>
</dbReference>
<dbReference type="PaxDb" id="4081-Solyc08g023360.1.1"/>
<dbReference type="InParanoid" id="A0A3Q7HMP4"/>
<dbReference type="AlphaFoldDB" id="A0A3Q7HMP4"/>
<proteinExistence type="inferred from homology"/>
<dbReference type="PROSITE" id="PS50235">
    <property type="entry name" value="USP_3"/>
    <property type="match status" value="1"/>
</dbReference>
<dbReference type="GO" id="GO:0004843">
    <property type="term" value="F:cysteine-type deubiquitinase activity"/>
    <property type="evidence" value="ECO:0000318"/>
    <property type="project" value="GO_Central"/>
</dbReference>
<reference evidence="4" key="1">
    <citation type="journal article" date="2012" name="Nature">
        <title>The tomato genome sequence provides insights into fleshy fruit evolution.</title>
        <authorList>
            <consortium name="Tomato Genome Consortium"/>
        </authorList>
    </citation>
    <scope>NUCLEOTIDE SEQUENCE [LARGE SCALE GENOMIC DNA]</scope>
    <source>
        <strain evidence="4">cv. Heinz 1706</strain>
    </source>
</reference>
<organism evidence="4">
    <name type="scientific">Solanum lycopersicum</name>
    <name type="common">Tomato</name>
    <name type="synonym">Lycopersicon esculentum</name>
    <dbReference type="NCBI Taxonomy" id="4081"/>
    <lineage>
        <taxon>Eukaryota</taxon>
        <taxon>Viridiplantae</taxon>
        <taxon>Streptophyta</taxon>
        <taxon>Embryophyta</taxon>
        <taxon>Tracheophyta</taxon>
        <taxon>Spermatophyta</taxon>
        <taxon>Magnoliopsida</taxon>
        <taxon>eudicotyledons</taxon>
        <taxon>Gunneridae</taxon>
        <taxon>Pentapetalae</taxon>
        <taxon>asterids</taxon>
        <taxon>lamiids</taxon>
        <taxon>Solanales</taxon>
        <taxon>Solanaceae</taxon>
        <taxon>Solanoideae</taxon>
        <taxon>Solaneae</taxon>
        <taxon>Solanum</taxon>
        <taxon>Solanum subgen. Lycopersicon</taxon>
    </lineage>
</organism>
<dbReference type="InterPro" id="IPR001394">
    <property type="entry name" value="Peptidase_C19_UCH"/>
</dbReference>
<dbReference type="EnsemblPlants" id="Solyc08g023360.2.1">
    <property type="protein sequence ID" value="Solyc08g023360.2.1"/>
    <property type="gene ID" value="Solyc08g023360.2"/>
</dbReference>
<evidence type="ECO:0000313" key="4">
    <source>
        <dbReference type="EnsemblPlants" id="Solyc08g023360.2.1"/>
    </source>
</evidence>
<evidence type="ECO:0000259" key="3">
    <source>
        <dbReference type="PROSITE" id="PS50235"/>
    </source>
</evidence>
<reference evidence="4" key="2">
    <citation type="submission" date="2019-01" db="UniProtKB">
        <authorList>
            <consortium name="EnsemblPlants"/>
        </authorList>
    </citation>
    <scope>IDENTIFICATION</scope>
    <source>
        <strain evidence="4">cv. Heinz 1706</strain>
    </source>
</reference>
<dbReference type="Gramene" id="Solyc08g023360.2.1">
    <property type="protein sequence ID" value="Solyc08g023360.2.1"/>
    <property type="gene ID" value="Solyc08g023360.2"/>
</dbReference>
<dbReference type="InterPro" id="IPR038765">
    <property type="entry name" value="Papain-like_cys_pep_sf"/>
</dbReference>
<keyword evidence="5" id="KW-1185">Reference proteome</keyword>
<feature type="domain" description="USP" evidence="3">
    <location>
        <begin position="2"/>
        <end position="252"/>
    </location>
</feature>
<feature type="region of interest" description="Disordered" evidence="2">
    <location>
        <begin position="221"/>
        <end position="252"/>
    </location>
</feature>
<dbReference type="InterPro" id="IPR050164">
    <property type="entry name" value="Peptidase_C19"/>
</dbReference>
<dbReference type="Gene3D" id="3.90.70.10">
    <property type="entry name" value="Cysteine proteinases"/>
    <property type="match status" value="2"/>
</dbReference>
<dbReference type="GO" id="GO:0016579">
    <property type="term" value="P:protein deubiquitination"/>
    <property type="evidence" value="ECO:0007669"/>
    <property type="project" value="InterPro"/>
</dbReference>
<accession>A0A3Q7HMP4</accession>
<sequence length="252" mass="28978">GIGMCNLGNTCFLNAVVQSFMKTIVLLKLLGSIDHISRCDICMIRDLFDLCMSCAFDNISPRNCYSLESWYQQEDAHEFLQCFLNKIENCCYNFELKICGGGLRCKTHGPFEKQLLVDRAPFVAALDFEIFKNNGLVDIKVDKHVLFSLELDMLLYTSKINNVVFVEEDFVLAKEAYIIFYAKRGTPWFFNYIQIHRSFIKLVVPTSLCIPNNRAFDVGESNNGDEEASMKYEHNKIEDSDSRGRENKVSMF</sequence>
<dbReference type="InterPro" id="IPR028889">
    <property type="entry name" value="USP"/>
</dbReference>
<evidence type="ECO:0000256" key="1">
    <source>
        <dbReference type="ARBA" id="ARBA00009085"/>
    </source>
</evidence>